<feature type="domain" description="Phage terminase large subunit C-terminal" evidence="2">
    <location>
        <begin position="331"/>
        <end position="426"/>
    </location>
</feature>
<dbReference type="InterPro" id="IPR006437">
    <property type="entry name" value="Phage_terminase_lsu"/>
</dbReference>
<dbReference type="InterPro" id="IPR035413">
    <property type="entry name" value="Terminase_L_C"/>
</dbReference>
<dbReference type="InterPro" id="IPR052380">
    <property type="entry name" value="Viral_DNA_packaging_terminase"/>
</dbReference>
<accession>A0A211ZIU8</accession>
<gene>
    <name evidence="3" type="ORF">BWR60_21095</name>
</gene>
<comment type="caution">
    <text evidence="3">The sequence shown here is derived from an EMBL/GenBank/DDBJ whole genome shotgun (WGS) entry which is preliminary data.</text>
</comment>
<dbReference type="Gene3D" id="3.40.50.300">
    <property type="entry name" value="P-loop containing nucleotide triphosphate hydrolases"/>
    <property type="match status" value="1"/>
</dbReference>
<proteinExistence type="predicted"/>
<dbReference type="EMBL" id="NHON01000042">
    <property type="protein sequence ID" value="OWJ65181.1"/>
    <property type="molecule type" value="Genomic_DNA"/>
</dbReference>
<dbReference type="NCBIfam" id="TIGR01547">
    <property type="entry name" value="phage_term_2"/>
    <property type="match status" value="1"/>
</dbReference>
<feature type="domain" description="Phage terminase large subunit N-terminal" evidence="1">
    <location>
        <begin position="62"/>
        <end position="253"/>
    </location>
</feature>
<sequence length="440" mass="48977">MRRLTGATEARLSPGAATGRAAAALLQLEQAYREFRNLDESAATLPRPDLAPAFRPLLERSRYKGAYGGRGSGKSHVFAELLVRRCIEAAPVRAVCIREVQRSLDQSVKRLLEDKIQALGVGSHFRVQADRILAPGGGRIIFQGMQNHTAESIKSLEGYDVAWVEEAQALSIRSLDLLRPTLRKPGSELWFSWNPTRATDPVDALFRGGPPPPDTVLVAVKHSDNPHFPAVLRAEMEWDRQRDADKHQHVWLGGYRTHSEARVFRNWKVEAFETPAGAQFLFGADWGFAQDPTVLVRCFVQDRTLFVDHAAHAVGCEIDRTPALFDTVPGSRQGQIIADSARPETISYMQRHGFGGIKGSTKGAGSVEDGIEFLKAHDILVHPRCRHLIEELAVYSYRTDPKTGATRSEVEDRDNHVVDALRYAVEGLRRGSYDSSMKWV</sequence>
<evidence type="ECO:0000259" key="1">
    <source>
        <dbReference type="Pfam" id="PF04466"/>
    </source>
</evidence>
<evidence type="ECO:0000313" key="4">
    <source>
        <dbReference type="Proteomes" id="UP000196655"/>
    </source>
</evidence>
<reference evidence="4" key="1">
    <citation type="submission" date="2017-05" db="EMBL/GenBank/DDBJ databases">
        <authorList>
            <person name="Macchi M."/>
            <person name="Festa S."/>
            <person name="Coppotelli B.M."/>
            <person name="Morelli I.S."/>
        </authorList>
    </citation>
    <scope>NUCLEOTIDE SEQUENCE [LARGE SCALE GENOMIC DNA]</scope>
    <source>
        <strain evidence="4">I</strain>
    </source>
</reference>
<name>A0A211ZIU8_9PROT</name>
<dbReference type="PANTHER" id="PTHR39184">
    <property type="match status" value="1"/>
</dbReference>
<dbReference type="AlphaFoldDB" id="A0A211ZIU8"/>
<protein>
    <recommendedName>
        <fullName evidence="5">Terminase</fullName>
    </recommendedName>
</protein>
<dbReference type="Pfam" id="PF04466">
    <property type="entry name" value="Terminase_3"/>
    <property type="match status" value="1"/>
</dbReference>
<dbReference type="Gene3D" id="3.30.420.280">
    <property type="match status" value="1"/>
</dbReference>
<organism evidence="3 4">
    <name type="scientific">Inquilinus limosus</name>
    <dbReference type="NCBI Taxonomy" id="171674"/>
    <lineage>
        <taxon>Bacteria</taxon>
        <taxon>Pseudomonadati</taxon>
        <taxon>Pseudomonadota</taxon>
        <taxon>Alphaproteobacteria</taxon>
        <taxon>Rhodospirillales</taxon>
        <taxon>Rhodospirillaceae</taxon>
        <taxon>Inquilinus</taxon>
    </lineage>
</organism>
<evidence type="ECO:0000313" key="3">
    <source>
        <dbReference type="EMBL" id="OWJ65181.1"/>
    </source>
</evidence>
<evidence type="ECO:0000259" key="2">
    <source>
        <dbReference type="Pfam" id="PF17288"/>
    </source>
</evidence>
<dbReference type="Proteomes" id="UP000196655">
    <property type="component" value="Unassembled WGS sequence"/>
</dbReference>
<dbReference type="PANTHER" id="PTHR39184:SF1">
    <property type="entry name" value="PBSX PHAGE TERMINASE LARGE SUBUNIT"/>
    <property type="match status" value="1"/>
</dbReference>
<keyword evidence="4" id="KW-1185">Reference proteome</keyword>
<dbReference type="InterPro" id="IPR027417">
    <property type="entry name" value="P-loop_NTPase"/>
</dbReference>
<dbReference type="InterPro" id="IPR035412">
    <property type="entry name" value="Terminase_L_N"/>
</dbReference>
<evidence type="ECO:0008006" key="5">
    <source>
        <dbReference type="Google" id="ProtNLM"/>
    </source>
</evidence>
<dbReference type="Pfam" id="PF17288">
    <property type="entry name" value="Terminase_3C"/>
    <property type="match status" value="1"/>
</dbReference>